<dbReference type="GO" id="GO:0008168">
    <property type="term" value="F:methyltransferase activity"/>
    <property type="evidence" value="ECO:0007669"/>
    <property type="project" value="UniProtKB-KW"/>
</dbReference>
<name>A0ABT8H184_9ACTN</name>
<keyword evidence="3" id="KW-0808">Transferase</keyword>
<dbReference type="Gene3D" id="3.40.50.150">
    <property type="entry name" value="Vaccinia Virus protein VP39"/>
    <property type="match status" value="1"/>
</dbReference>
<dbReference type="Pfam" id="PF21302">
    <property type="entry name" value="Zn_ribbon_RlmA"/>
    <property type="match status" value="1"/>
</dbReference>
<evidence type="ECO:0000256" key="1">
    <source>
        <dbReference type="SAM" id="MobiDB-lite"/>
    </source>
</evidence>
<sequence length="341" mass="34820">MSSSPSAPAGSGPAALDRVVPLLRCPVCGQGMEAVDRAVVCAAGHSFDRARQGHLSLFGPRGRRFPGDGADQVAARDRVLGSGLFDPLVAILAGVAREVFAPGTGGVHAGPARPVVLEPGAGTGFYLAGVVDALAAAGRPTGELGTDEGGPDESGPGGPGPAVLGVGTEISTAAARRLARVHDDVAALVADTWDGLPLADDCVDLVQVVFAPRNPAEFARVLRPGGTLVVAVPGPGHLEPLRSAGGMLEPAPDKSDRLDADLADHFRPGEVRTVDVLTEVPAPVAVDLALMGPSGVHLDRSGLEARLGPQDRPVRIHVEVHTYRALPAGRPPPRPGEPLQQ</sequence>
<dbReference type="InterPro" id="IPR048647">
    <property type="entry name" value="RlmA_N"/>
</dbReference>
<dbReference type="GO" id="GO:0032259">
    <property type="term" value="P:methylation"/>
    <property type="evidence" value="ECO:0007669"/>
    <property type="project" value="UniProtKB-KW"/>
</dbReference>
<comment type="caution">
    <text evidence="3">The sequence shown here is derived from an EMBL/GenBank/DDBJ whole genome shotgun (WGS) entry which is preliminary data.</text>
</comment>
<keyword evidence="4" id="KW-1185">Reference proteome</keyword>
<organism evidence="3 4">
    <name type="scientific">Dietzia maris</name>
    <dbReference type="NCBI Taxonomy" id="37915"/>
    <lineage>
        <taxon>Bacteria</taxon>
        <taxon>Bacillati</taxon>
        <taxon>Actinomycetota</taxon>
        <taxon>Actinomycetes</taxon>
        <taxon>Mycobacteriales</taxon>
        <taxon>Dietziaceae</taxon>
        <taxon>Dietzia</taxon>
    </lineage>
</organism>
<dbReference type="SUPFAM" id="SSF53335">
    <property type="entry name" value="S-adenosyl-L-methionine-dependent methyltransferases"/>
    <property type="match status" value="1"/>
</dbReference>
<dbReference type="EMBL" id="JAUHTB010000009">
    <property type="protein sequence ID" value="MDN4506225.1"/>
    <property type="molecule type" value="Genomic_DNA"/>
</dbReference>
<dbReference type="InterPro" id="IPR029063">
    <property type="entry name" value="SAM-dependent_MTases_sf"/>
</dbReference>
<feature type="domain" description="23S rRNA (guanine(745)-N(1))-methyltransferase N-terminal" evidence="2">
    <location>
        <begin position="24"/>
        <end position="57"/>
    </location>
</feature>
<accession>A0ABT8H184</accession>
<feature type="region of interest" description="Disordered" evidence="1">
    <location>
        <begin position="139"/>
        <end position="161"/>
    </location>
</feature>
<dbReference type="RefSeq" id="WP_301162568.1">
    <property type="nucleotide sequence ID" value="NZ_JAUHTB010000009.1"/>
</dbReference>
<dbReference type="Proteomes" id="UP001172702">
    <property type="component" value="Unassembled WGS sequence"/>
</dbReference>
<gene>
    <name evidence="3" type="ORF">QYF62_09160</name>
</gene>
<evidence type="ECO:0000313" key="3">
    <source>
        <dbReference type="EMBL" id="MDN4506225.1"/>
    </source>
</evidence>
<evidence type="ECO:0000259" key="2">
    <source>
        <dbReference type="Pfam" id="PF21302"/>
    </source>
</evidence>
<keyword evidence="3" id="KW-0489">Methyltransferase</keyword>
<proteinExistence type="predicted"/>
<evidence type="ECO:0000313" key="4">
    <source>
        <dbReference type="Proteomes" id="UP001172702"/>
    </source>
</evidence>
<protein>
    <submittedName>
        <fullName evidence="3">Methyltransferase type 11</fullName>
    </submittedName>
</protein>
<reference evidence="3 4" key="1">
    <citation type="submission" date="2023-07" db="EMBL/GenBank/DDBJ databases">
        <title>Strategy for survival of the halotoleranting strain Dietzia MX2 from the Yakshinskoe mineral salts deposit.</title>
        <authorList>
            <person name="Kharitonova M.A."/>
            <person name="Kupriyanova-Ashina F.G."/>
            <person name="Shakirov T.R."/>
            <person name="Vafina M.S."/>
            <person name="Ilinskaya O.N."/>
        </authorList>
    </citation>
    <scope>NUCLEOTIDE SEQUENCE [LARGE SCALE GENOMIC DNA]</scope>
    <source>
        <strain evidence="3 4">MX2</strain>
    </source>
</reference>